<protein>
    <submittedName>
        <fullName evidence="3">Uncharacterized protein</fullName>
    </submittedName>
</protein>
<feature type="region of interest" description="Disordered" evidence="1">
    <location>
        <begin position="19"/>
        <end position="43"/>
    </location>
</feature>
<evidence type="ECO:0000256" key="1">
    <source>
        <dbReference type="SAM" id="MobiDB-lite"/>
    </source>
</evidence>
<sequence>MTSATLAALKPFVRNSRLAASSARRRQHPSLRLVRGSEVSHNHPVSEQMEHLCERQSHRAHIAGFKLLRDPLTAAGGDPRRIAGASTVRRQSLGSDNDEIEAKMTTRARILTQILMIVVGIAPLASVALAGFIADLNSCELHEGYPQTCLVLGVDIGGALYTMTVMGWLMLISLFFLAGGLLGLAWEGILLLLRTLWPKLRH</sequence>
<gene>
    <name evidence="3" type="ORF">ABIE19_000534</name>
</gene>
<feature type="transmembrane region" description="Helical" evidence="2">
    <location>
        <begin position="168"/>
        <end position="193"/>
    </location>
</feature>
<keyword evidence="2" id="KW-0812">Transmembrane</keyword>
<evidence type="ECO:0000313" key="4">
    <source>
        <dbReference type="Proteomes" id="UP001549313"/>
    </source>
</evidence>
<reference evidence="3 4" key="1">
    <citation type="submission" date="2024-06" db="EMBL/GenBank/DDBJ databases">
        <title>Sorghum-associated microbial communities from plants grown in Nebraska, USA.</title>
        <authorList>
            <person name="Schachtman D."/>
        </authorList>
    </citation>
    <scope>NUCLEOTIDE SEQUENCE [LARGE SCALE GENOMIC DNA]</scope>
    <source>
        <strain evidence="3 4">2814</strain>
    </source>
</reference>
<dbReference type="EMBL" id="JBEPTF010000001">
    <property type="protein sequence ID" value="MET4682625.1"/>
    <property type="molecule type" value="Genomic_DNA"/>
</dbReference>
<organism evidence="3 4">
    <name type="scientific">Brevundimonas faecalis</name>
    <dbReference type="NCBI Taxonomy" id="947378"/>
    <lineage>
        <taxon>Bacteria</taxon>
        <taxon>Pseudomonadati</taxon>
        <taxon>Pseudomonadota</taxon>
        <taxon>Alphaproteobacteria</taxon>
        <taxon>Caulobacterales</taxon>
        <taxon>Caulobacteraceae</taxon>
        <taxon>Brevundimonas</taxon>
    </lineage>
</organism>
<evidence type="ECO:0000313" key="3">
    <source>
        <dbReference type="EMBL" id="MET4682625.1"/>
    </source>
</evidence>
<comment type="caution">
    <text evidence="3">The sequence shown here is derived from an EMBL/GenBank/DDBJ whole genome shotgun (WGS) entry which is preliminary data.</text>
</comment>
<keyword evidence="4" id="KW-1185">Reference proteome</keyword>
<dbReference type="Proteomes" id="UP001549313">
    <property type="component" value="Unassembled WGS sequence"/>
</dbReference>
<evidence type="ECO:0000256" key="2">
    <source>
        <dbReference type="SAM" id="Phobius"/>
    </source>
</evidence>
<keyword evidence="2" id="KW-0472">Membrane</keyword>
<name>A0ABV2R7R6_9CAUL</name>
<feature type="transmembrane region" description="Helical" evidence="2">
    <location>
        <begin position="114"/>
        <end position="134"/>
    </location>
</feature>
<accession>A0ABV2R7R6</accession>
<proteinExistence type="predicted"/>
<keyword evidence="2" id="KW-1133">Transmembrane helix</keyword>